<feature type="non-terminal residue" evidence="9">
    <location>
        <position position="199"/>
    </location>
</feature>
<dbReference type="InterPro" id="IPR036259">
    <property type="entry name" value="MFS_trans_sf"/>
</dbReference>
<feature type="transmembrane region" description="Helical" evidence="7">
    <location>
        <begin position="130"/>
        <end position="152"/>
    </location>
</feature>
<evidence type="ECO:0000256" key="3">
    <source>
        <dbReference type="ARBA" id="ARBA00022692"/>
    </source>
</evidence>
<dbReference type="InParanoid" id="B4LAH0"/>
<dbReference type="Gene3D" id="1.20.1250.20">
    <property type="entry name" value="MFS general substrate transporter like domains"/>
    <property type="match status" value="1"/>
</dbReference>
<feature type="transmembrane region" description="Helical" evidence="7">
    <location>
        <begin position="30"/>
        <end position="53"/>
    </location>
</feature>
<dbReference type="Proteomes" id="UP000009192">
    <property type="component" value="Unassembled WGS sequence"/>
</dbReference>
<keyword evidence="4 7" id="KW-1133">Transmembrane helix</keyword>
<feature type="transmembrane region" description="Helical" evidence="7">
    <location>
        <begin position="164"/>
        <end position="187"/>
    </location>
</feature>
<dbReference type="SUPFAM" id="SSF103473">
    <property type="entry name" value="MFS general substrate transporter"/>
    <property type="match status" value="1"/>
</dbReference>
<evidence type="ECO:0000313" key="9">
    <source>
        <dbReference type="EMBL" id="EDW17078.2"/>
    </source>
</evidence>
<dbReference type="GO" id="GO:0016020">
    <property type="term" value="C:membrane"/>
    <property type="evidence" value="ECO:0007669"/>
    <property type="project" value="UniProtKB-SubCell"/>
</dbReference>
<feature type="compositionally biased region" description="Basic and acidic residues" evidence="6">
    <location>
        <begin position="1"/>
        <end position="13"/>
    </location>
</feature>
<name>B4LAH0_DROMO</name>
<dbReference type="EMBL" id="CH934611">
    <property type="protein sequence ID" value="EDW17078.2"/>
    <property type="molecule type" value="Genomic_DNA"/>
</dbReference>
<feature type="region of interest" description="Disordered" evidence="6">
    <location>
        <begin position="1"/>
        <end position="21"/>
    </location>
</feature>
<dbReference type="HOGENOM" id="CLU_1403923_0_0_1"/>
<sequence>MIRLEEVKDDDTPPSKPPQQPADFETAIDAAGFGMFNILLLLVAIGAAMGTVYETSTMSYILPSAECDLHLTLIDKGILNAVTYAGMISSAILWGYVADTKGRKKLLVYGYLADTICVLGGAISQDVVQLMIFKYLGGFTMSGPFAVLMTYLTELHGRQYRQRIMMLVGIMFSLATLSLPGLAMGILPQTWNIQILGLS</sequence>
<evidence type="ECO:0000313" key="10">
    <source>
        <dbReference type="Proteomes" id="UP000009192"/>
    </source>
</evidence>
<feature type="transmembrane region" description="Helical" evidence="7">
    <location>
        <begin position="106"/>
        <end position="124"/>
    </location>
</feature>
<dbReference type="PROSITE" id="PS50850">
    <property type="entry name" value="MFS"/>
    <property type="match status" value="1"/>
</dbReference>
<evidence type="ECO:0000259" key="8">
    <source>
        <dbReference type="PROSITE" id="PS50850"/>
    </source>
</evidence>
<keyword evidence="2" id="KW-0813">Transport</keyword>
<accession>B4LAH0</accession>
<reference evidence="9 10" key="1">
    <citation type="journal article" date="2007" name="Nature">
        <title>Evolution of genes and genomes on the Drosophila phylogeny.</title>
        <authorList>
            <consortium name="Drosophila 12 Genomes Consortium"/>
            <person name="Clark A.G."/>
            <person name="Eisen M.B."/>
            <person name="Smith D.R."/>
            <person name="Bergman C.M."/>
            <person name="Oliver B."/>
            <person name="Markow T.A."/>
            <person name="Kaufman T.C."/>
            <person name="Kellis M."/>
            <person name="Gelbart W."/>
            <person name="Iyer V.N."/>
            <person name="Pollard D.A."/>
            <person name="Sackton T.B."/>
            <person name="Larracuente A.M."/>
            <person name="Singh N.D."/>
            <person name="Abad J.P."/>
            <person name="Abt D.N."/>
            <person name="Adryan B."/>
            <person name="Aguade M."/>
            <person name="Akashi H."/>
            <person name="Anderson W.W."/>
            <person name="Aquadro C.F."/>
            <person name="Ardell D.H."/>
            <person name="Arguello R."/>
            <person name="Artieri C.G."/>
            <person name="Barbash D.A."/>
            <person name="Barker D."/>
            <person name="Barsanti P."/>
            <person name="Batterham P."/>
            <person name="Batzoglou S."/>
            <person name="Begun D."/>
            <person name="Bhutkar A."/>
            <person name="Blanco E."/>
            <person name="Bosak S.A."/>
            <person name="Bradley R.K."/>
            <person name="Brand A.D."/>
            <person name="Brent M.R."/>
            <person name="Brooks A.N."/>
            <person name="Brown R.H."/>
            <person name="Butlin R.K."/>
            <person name="Caggese C."/>
            <person name="Calvi B.R."/>
            <person name="Bernardo de Carvalho A."/>
            <person name="Caspi A."/>
            <person name="Castrezana S."/>
            <person name="Celniker S.E."/>
            <person name="Chang J.L."/>
            <person name="Chapple C."/>
            <person name="Chatterji S."/>
            <person name="Chinwalla A."/>
            <person name="Civetta A."/>
            <person name="Clifton S.W."/>
            <person name="Comeron J.M."/>
            <person name="Costello J.C."/>
            <person name="Coyne J.A."/>
            <person name="Daub J."/>
            <person name="David R.G."/>
            <person name="Delcher A.L."/>
            <person name="Delehaunty K."/>
            <person name="Do C.B."/>
            <person name="Ebling H."/>
            <person name="Edwards K."/>
            <person name="Eickbush T."/>
            <person name="Evans J.D."/>
            <person name="Filipski A."/>
            <person name="Findeiss S."/>
            <person name="Freyhult E."/>
            <person name="Fulton L."/>
            <person name="Fulton R."/>
            <person name="Garcia A.C."/>
            <person name="Gardiner A."/>
            <person name="Garfield D.A."/>
            <person name="Garvin B.E."/>
            <person name="Gibson G."/>
            <person name="Gilbert D."/>
            <person name="Gnerre S."/>
            <person name="Godfrey J."/>
            <person name="Good R."/>
            <person name="Gotea V."/>
            <person name="Gravely B."/>
            <person name="Greenberg A.J."/>
            <person name="Griffiths-Jones S."/>
            <person name="Gross S."/>
            <person name="Guigo R."/>
            <person name="Gustafson E.A."/>
            <person name="Haerty W."/>
            <person name="Hahn M.W."/>
            <person name="Halligan D.L."/>
            <person name="Halpern A.L."/>
            <person name="Halter G.M."/>
            <person name="Han M.V."/>
            <person name="Heger A."/>
            <person name="Hillier L."/>
            <person name="Hinrichs A.S."/>
            <person name="Holmes I."/>
            <person name="Hoskins R.A."/>
            <person name="Hubisz M.J."/>
            <person name="Hultmark D."/>
            <person name="Huntley M.A."/>
            <person name="Jaffe D.B."/>
            <person name="Jagadeeshan S."/>
            <person name="Jeck W.R."/>
            <person name="Johnson J."/>
            <person name="Jones C.D."/>
            <person name="Jordan W.C."/>
            <person name="Karpen G.H."/>
            <person name="Kataoka E."/>
            <person name="Keightley P.D."/>
            <person name="Kheradpour P."/>
            <person name="Kirkness E.F."/>
            <person name="Koerich L.B."/>
            <person name="Kristiansen K."/>
            <person name="Kudrna D."/>
            <person name="Kulathinal R.J."/>
            <person name="Kumar S."/>
            <person name="Kwok R."/>
            <person name="Lander E."/>
            <person name="Langley C.H."/>
            <person name="Lapoint R."/>
            <person name="Lazzaro B.P."/>
            <person name="Lee S.J."/>
            <person name="Levesque L."/>
            <person name="Li R."/>
            <person name="Lin C.F."/>
            <person name="Lin M.F."/>
            <person name="Lindblad-Toh K."/>
            <person name="Llopart A."/>
            <person name="Long M."/>
            <person name="Low L."/>
            <person name="Lozovsky E."/>
            <person name="Lu J."/>
            <person name="Luo M."/>
            <person name="Machado C.A."/>
            <person name="Makalowski W."/>
            <person name="Marzo M."/>
            <person name="Matsuda M."/>
            <person name="Matzkin L."/>
            <person name="McAllister B."/>
            <person name="McBride C.S."/>
            <person name="McKernan B."/>
            <person name="McKernan K."/>
            <person name="Mendez-Lago M."/>
            <person name="Minx P."/>
            <person name="Mollenhauer M.U."/>
            <person name="Montooth K."/>
            <person name="Mount S.M."/>
            <person name="Mu X."/>
            <person name="Myers E."/>
            <person name="Negre B."/>
            <person name="Newfeld S."/>
            <person name="Nielsen R."/>
            <person name="Noor M.A."/>
            <person name="O'Grady P."/>
            <person name="Pachter L."/>
            <person name="Papaceit M."/>
            <person name="Parisi M.J."/>
            <person name="Parisi M."/>
            <person name="Parts L."/>
            <person name="Pedersen J.S."/>
            <person name="Pesole G."/>
            <person name="Phillippy A.M."/>
            <person name="Ponting C.P."/>
            <person name="Pop M."/>
            <person name="Porcelli D."/>
            <person name="Powell J.R."/>
            <person name="Prohaska S."/>
            <person name="Pruitt K."/>
            <person name="Puig M."/>
            <person name="Quesneville H."/>
            <person name="Ram K.R."/>
            <person name="Rand D."/>
            <person name="Rasmussen M.D."/>
            <person name="Reed L.K."/>
            <person name="Reenan R."/>
            <person name="Reily A."/>
            <person name="Remington K.A."/>
            <person name="Rieger T.T."/>
            <person name="Ritchie M.G."/>
            <person name="Robin C."/>
            <person name="Rogers Y.H."/>
            <person name="Rohde C."/>
            <person name="Rozas J."/>
            <person name="Rubenfield M.J."/>
            <person name="Ruiz A."/>
            <person name="Russo S."/>
            <person name="Salzberg S.L."/>
            <person name="Sanchez-Gracia A."/>
            <person name="Saranga D.J."/>
            <person name="Sato H."/>
            <person name="Schaeffer S.W."/>
            <person name="Schatz M.C."/>
            <person name="Schlenke T."/>
            <person name="Schwartz R."/>
            <person name="Segarra C."/>
            <person name="Singh R.S."/>
            <person name="Sirot L."/>
            <person name="Sirota M."/>
            <person name="Sisneros N.B."/>
            <person name="Smith C.D."/>
            <person name="Smith T.F."/>
            <person name="Spieth J."/>
            <person name="Stage D.E."/>
            <person name="Stark A."/>
            <person name="Stephan W."/>
            <person name="Strausberg R.L."/>
            <person name="Strempel S."/>
            <person name="Sturgill D."/>
            <person name="Sutton G."/>
            <person name="Sutton G.G."/>
            <person name="Tao W."/>
            <person name="Teichmann S."/>
            <person name="Tobari Y.N."/>
            <person name="Tomimura Y."/>
            <person name="Tsolas J.M."/>
            <person name="Valente V.L."/>
            <person name="Venter E."/>
            <person name="Venter J.C."/>
            <person name="Vicario S."/>
            <person name="Vieira F.G."/>
            <person name="Vilella A.J."/>
            <person name="Villasante A."/>
            <person name="Walenz B."/>
            <person name="Wang J."/>
            <person name="Wasserman M."/>
            <person name="Watts T."/>
            <person name="Wilson D."/>
            <person name="Wilson R.K."/>
            <person name="Wing R.A."/>
            <person name="Wolfner M.F."/>
            <person name="Wong A."/>
            <person name="Wong G.K."/>
            <person name="Wu C.I."/>
            <person name="Wu G."/>
            <person name="Yamamoto D."/>
            <person name="Yang H.P."/>
            <person name="Yang S.P."/>
            <person name="Yorke J.A."/>
            <person name="Yoshida K."/>
            <person name="Zdobnov E."/>
            <person name="Zhang P."/>
            <person name="Zhang Y."/>
            <person name="Zimin A.V."/>
            <person name="Baldwin J."/>
            <person name="Abdouelleil A."/>
            <person name="Abdulkadir J."/>
            <person name="Abebe A."/>
            <person name="Abera B."/>
            <person name="Abreu J."/>
            <person name="Acer S.C."/>
            <person name="Aftuck L."/>
            <person name="Alexander A."/>
            <person name="An P."/>
            <person name="Anderson E."/>
            <person name="Anderson S."/>
            <person name="Arachi H."/>
            <person name="Azer M."/>
            <person name="Bachantsang P."/>
            <person name="Barry A."/>
            <person name="Bayul T."/>
            <person name="Berlin A."/>
            <person name="Bessette D."/>
            <person name="Bloom T."/>
            <person name="Blye J."/>
            <person name="Boguslavskiy L."/>
            <person name="Bonnet C."/>
            <person name="Boukhgalter B."/>
            <person name="Bourzgui I."/>
            <person name="Brown A."/>
            <person name="Cahill P."/>
            <person name="Channer S."/>
            <person name="Cheshatsang Y."/>
            <person name="Chuda L."/>
            <person name="Citroen M."/>
            <person name="Collymore A."/>
            <person name="Cooke P."/>
            <person name="Costello M."/>
            <person name="D'Aco K."/>
            <person name="Daza R."/>
            <person name="De Haan G."/>
            <person name="DeGray S."/>
            <person name="DeMaso C."/>
            <person name="Dhargay N."/>
            <person name="Dooley K."/>
            <person name="Dooley E."/>
            <person name="Doricent M."/>
            <person name="Dorje P."/>
            <person name="Dorjee K."/>
            <person name="Dupes A."/>
            <person name="Elong R."/>
            <person name="Falk J."/>
            <person name="Farina A."/>
            <person name="Faro S."/>
            <person name="Ferguson D."/>
            <person name="Fisher S."/>
            <person name="Foley C.D."/>
            <person name="Franke A."/>
            <person name="Friedrich D."/>
            <person name="Gadbois L."/>
            <person name="Gearin G."/>
            <person name="Gearin C.R."/>
            <person name="Giannoukos G."/>
            <person name="Goode T."/>
            <person name="Graham J."/>
            <person name="Grandbois E."/>
            <person name="Grewal S."/>
            <person name="Gyaltsen K."/>
            <person name="Hafez N."/>
            <person name="Hagos B."/>
            <person name="Hall J."/>
            <person name="Henson C."/>
            <person name="Hollinger A."/>
            <person name="Honan T."/>
            <person name="Huard M.D."/>
            <person name="Hughes L."/>
            <person name="Hurhula B."/>
            <person name="Husby M.E."/>
            <person name="Kamat A."/>
            <person name="Kanga B."/>
            <person name="Kashin S."/>
            <person name="Khazanovich D."/>
            <person name="Kisner P."/>
            <person name="Lance K."/>
            <person name="Lara M."/>
            <person name="Lee W."/>
            <person name="Lennon N."/>
            <person name="Letendre F."/>
            <person name="LeVine R."/>
            <person name="Lipovsky A."/>
            <person name="Liu X."/>
            <person name="Liu J."/>
            <person name="Liu S."/>
            <person name="Lokyitsang T."/>
            <person name="Lokyitsang Y."/>
            <person name="Lubonja R."/>
            <person name="Lui A."/>
            <person name="MacDonald P."/>
            <person name="Magnisalis V."/>
            <person name="Maru K."/>
            <person name="Matthews C."/>
            <person name="McCusker W."/>
            <person name="McDonough S."/>
            <person name="Mehta T."/>
            <person name="Meldrim J."/>
            <person name="Meneus L."/>
            <person name="Mihai O."/>
            <person name="Mihalev A."/>
            <person name="Mihova T."/>
            <person name="Mittelman R."/>
            <person name="Mlenga V."/>
            <person name="Montmayeur A."/>
            <person name="Mulrain L."/>
            <person name="Navidi A."/>
            <person name="Naylor J."/>
            <person name="Negash T."/>
            <person name="Nguyen T."/>
            <person name="Nguyen N."/>
            <person name="Nicol R."/>
            <person name="Norbu C."/>
            <person name="Norbu N."/>
            <person name="Novod N."/>
            <person name="O'Neill B."/>
            <person name="Osman S."/>
            <person name="Markiewicz E."/>
            <person name="Oyono O.L."/>
            <person name="Patti C."/>
            <person name="Phunkhang P."/>
            <person name="Pierre F."/>
            <person name="Priest M."/>
            <person name="Raghuraman S."/>
            <person name="Rege F."/>
            <person name="Reyes R."/>
            <person name="Rise C."/>
            <person name="Rogov P."/>
            <person name="Ross K."/>
            <person name="Ryan E."/>
            <person name="Settipalli S."/>
            <person name="Shea T."/>
            <person name="Sherpa N."/>
            <person name="Shi L."/>
            <person name="Shih D."/>
            <person name="Sparrow T."/>
            <person name="Spaulding J."/>
            <person name="Stalker J."/>
            <person name="Stange-Thomann N."/>
            <person name="Stavropoulos S."/>
            <person name="Stone C."/>
            <person name="Strader C."/>
            <person name="Tesfaye S."/>
            <person name="Thomson T."/>
            <person name="Thoulutsang Y."/>
            <person name="Thoulutsang D."/>
            <person name="Topham K."/>
            <person name="Topping I."/>
            <person name="Tsamla T."/>
            <person name="Vassiliev H."/>
            <person name="Vo A."/>
            <person name="Wangchuk T."/>
            <person name="Wangdi T."/>
            <person name="Weiand M."/>
            <person name="Wilkinson J."/>
            <person name="Wilson A."/>
            <person name="Yadav S."/>
            <person name="Young G."/>
            <person name="Yu Q."/>
            <person name="Zembek L."/>
            <person name="Zhong D."/>
            <person name="Zimmer A."/>
            <person name="Zwirko Z."/>
            <person name="Jaffe D.B."/>
            <person name="Alvarez P."/>
            <person name="Brockman W."/>
            <person name="Butler J."/>
            <person name="Chin C."/>
            <person name="Gnerre S."/>
            <person name="Grabherr M."/>
            <person name="Kleber M."/>
            <person name="Mauceli E."/>
            <person name="MacCallum I."/>
        </authorList>
    </citation>
    <scope>NUCLEOTIDE SEQUENCE [LARGE SCALE GENOMIC DNA]</scope>
    <source>
        <strain evidence="10">Tucson 15081-1352.22</strain>
    </source>
</reference>
<dbReference type="Pfam" id="PF07690">
    <property type="entry name" value="MFS_1"/>
    <property type="match status" value="1"/>
</dbReference>
<dbReference type="eggNOG" id="KOG0255">
    <property type="taxonomic scope" value="Eukaryota"/>
</dbReference>
<proteinExistence type="predicted"/>
<organism evidence="9 10">
    <name type="scientific">Drosophila mojavensis</name>
    <name type="common">Fruit fly</name>
    <dbReference type="NCBI Taxonomy" id="7230"/>
    <lineage>
        <taxon>Eukaryota</taxon>
        <taxon>Metazoa</taxon>
        <taxon>Ecdysozoa</taxon>
        <taxon>Arthropoda</taxon>
        <taxon>Hexapoda</taxon>
        <taxon>Insecta</taxon>
        <taxon>Pterygota</taxon>
        <taxon>Neoptera</taxon>
        <taxon>Endopterygota</taxon>
        <taxon>Diptera</taxon>
        <taxon>Brachycera</taxon>
        <taxon>Muscomorpha</taxon>
        <taxon>Ephydroidea</taxon>
        <taxon>Drosophilidae</taxon>
        <taxon>Drosophila</taxon>
    </lineage>
</organism>
<dbReference type="OrthoDB" id="3936150at2759"/>
<comment type="subcellular location">
    <subcellularLocation>
        <location evidence="1">Membrane</location>
        <topology evidence="1">Multi-pass membrane protein</topology>
    </subcellularLocation>
</comment>
<feature type="transmembrane region" description="Helical" evidence="7">
    <location>
        <begin position="78"/>
        <end position="97"/>
    </location>
</feature>
<keyword evidence="10" id="KW-1185">Reference proteome</keyword>
<evidence type="ECO:0000256" key="2">
    <source>
        <dbReference type="ARBA" id="ARBA00022448"/>
    </source>
</evidence>
<feature type="domain" description="Major facilitator superfamily (MFS) profile" evidence="8">
    <location>
        <begin position="40"/>
        <end position="199"/>
    </location>
</feature>
<dbReference type="InterPro" id="IPR011701">
    <property type="entry name" value="MFS"/>
</dbReference>
<evidence type="ECO:0000256" key="1">
    <source>
        <dbReference type="ARBA" id="ARBA00004141"/>
    </source>
</evidence>
<keyword evidence="3 7" id="KW-0812">Transmembrane</keyword>
<protein>
    <recommendedName>
        <fullName evidence="8">Major facilitator superfamily (MFS) profile domain-containing protein</fullName>
    </recommendedName>
</protein>
<evidence type="ECO:0000256" key="6">
    <source>
        <dbReference type="SAM" id="MobiDB-lite"/>
    </source>
</evidence>
<dbReference type="PANTHER" id="PTHR23511:SF36">
    <property type="entry name" value="EG:BACR7A4.13 PROTEIN-RELATED"/>
    <property type="match status" value="1"/>
</dbReference>
<evidence type="ECO:0000256" key="4">
    <source>
        <dbReference type="ARBA" id="ARBA00022989"/>
    </source>
</evidence>
<dbReference type="GO" id="GO:0022857">
    <property type="term" value="F:transmembrane transporter activity"/>
    <property type="evidence" value="ECO:0007669"/>
    <property type="project" value="InterPro"/>
</dbReference>
<dbReference type="AlphaFoldDB" id="B4LAH0"/>
<dbReference type="KEGG" id="dmo:Dmoj_GI10891"/>
<keyword evidence="5 7" id="KW-0472">Membrane</keyword>
<dbReference type="PANTHER" id="PTHR23511">
    <property type="entry name" value="SYNAPTIC VESICLE GLYCOPROTEIN 2"/>
    <property type="match status" value="1"/>
</dbReference>
<evidence type="ECO:0000256" key="5">
    <source>
        <dbReference type="ARBA" id="ARBA00023136"/>
    </source>
</evidence>
<dbReference type="InterPro" id="IPR020846">
    <property type="entry name" value="MFS_dom"/>
</dbReference>
<evidence type="ECO:0000256" key="7">
    <source>
        <dbReference type="SAM" id="Phobius"/>
    </source>
</evidence>
<gene>
    <name evidence="9" type="primary">Dmoj\GI10891</name>
    <name evidence="9" type="ORF">Dmoj_GI10891</name>
</gene>